<dbReference type="Pfam" id="PF00356">
    <property type="entry name" value="LacI"/>
    <property type="match status" value="1"/>
</dbReference>
<evidence type="ECO:0000256" key="2">
    <source>
        <dbReference type="ARBA" id="ARBA00023015"/>
    </source>
</evidence>
<name>A0A1I5TQP2_9FIRM</name>
<dbReference type="GO" id="GO:0003700">
    <property type="term" value="F:DNA-binding transcription factor activity"/>
    <property type="evidence" value="ECO:0007669"/>
    <property type="project" value="TreeGrafter"/>
</dbReference>
<gene>
    <name evidence="6" type="ORF">SAMN05444406_10512</name>
</gene>
<reference evidence="6 7" key="1">
    <citation type="submission" date="2016-10" db="EMBL/GenBank/DDBJ databases">
        <authorList>
            <person name="de Groot N.N."/>
        </authorList>
    </citation>
    <scope>NUCLEOTIDE SEQUENCE [LARGE SCALE GENOMIC DNA]</scope>
    <source>
        <strain evidence="6 7">DSM 20678</strain>
    </source>
</reference>
<dbReference type="InterPro" id="IPR010982">
    <property type="entry name" value="Lambda_DNA-bd_dom_sf"/>
</dbReference>
<dbReference type="InterPro" id="IPR046335">
    <property type="entry name" value="LacI/GalR-like_sensor"/>
</dbReference>
<sequence>MVSIRDISIKCGVSVSTVSKALNGYKDVSEETRRLVLKTAKELGYVPNAHARALKTNRTFTLGILFVDDQNNGLTHLYFSHVLNSFKSEAEENGYNITFIHKRWGKQIITLLQNCKFRGIEGVCIACVEPNDPEVQELAKSDVPVVSIDYIFPGCGCVLSDNRNDMAELVRYVYSMGHRKIAFIHGTDSYVTQQRIEGYVSTLRELGLEVRQEYMLESLYTNPYTTKKATEKLLQLEDRPTCILLPDDVSAFGAIEAIQEAGLKIPDDISIAGYDGVIYSRLISPRLTTVRQDTDKIGREAAKLLIYNIEHPQNPKLEPIIVKGELLTNQSVGLV</sequence>
<dbReference type="PROSITE" id="PS50932">
    <property type="entry name" value="HTH_LACI_2"/>
    <property type="match status" value="1"/>
</dbReference>
<dbReference type="OrthoDB" id="9789891at2"/>
<keyword evidence="1" id="KW-0678">Repressor</keyword>
<dbReference type="InterPro" id="IPR028082">
    <property type="entry name" value="Peripla_BP_I"/>
</dbReference>
<evidence type="ECO:0000313" key="6">
    <source>
        <dbReference type="EMBL" id="SFP85211.1"/>
    </source>
</evidence>
<dbReference type="Gene3D" id="3.40.50.2300">
    <property type="match status" value="2"/>
</dbReference>
<keyword evidence="4" id="KW-0804">Transcription</keyword>
<evidence type="ECO:0000256" key="3">
    <source>
        <dbReference type="ARBA" id="ARBA00023125"/>
    </source>
</evidence>
<organism evidence="6 7">
    <name type="scientific">Caldicoprobacter faecalis</name>
    <dbReference type="NCBI Taxonomy" id="937334"/>
    <lineage>
        <taxon>Bacteria</taxon>
        <taxon>Bacillati</taxon>
        <taxon>Bacillota</taxon>
        <taxon>Clostridia</taxon>
        <taxon>Caldicoprobacterales</taxon>
        <taxon>Caldicoprobacteraceae</taxon>
        <taxon>Caldicoprobacter</taxon>
    </lineage>
</organism>
<dbReference type="SUPFAM" id="SSF47413">
    <property type="entry name" value="lambda repressor-like DNA-binding domains"/>
    <property type="match status" value="1"/>
</dbReference>
<evidence type="ECO:0000256" key="1">
    <source>
        <dbReference type="ARBA" id="ARBA00022491"/>
    </source>
</evidence>
<dbReference type="PANTHER" id="PTHR30146">
    <property type="entry name" value="LACI-RELATED TRANSCRIPTIONAL REPRESSOR"/>
    <property type="match status" value="1"/>
</dbReference>
<dbReference type="SUPFAM" id="SSF53822">
    <property type="entry name" value="Periplasmic binding protein-like I"/>
    <property type="match status" value="1"/>
</dbReference>
<protein>
    <submittedName>
        <fullName evidence="6">Transcriptional regulator, LacI family</fullName>
    </submittedName>
</protein>
<dbReference type="GO" id="GO:0000976">
    <property type="term" value="F:transcription cis-regulatory region binding"/>
    <property type="evidence" value="ECO:0007669"/>
    <property type="project" value="TreeGrafter"/>
</dbReference>
<keyword evidence="7" id="KW-1185">Reference proteome</keyword>
<accession>A0A1I5TQP2</accession>
<dbReference type="RefSeq" id="WP_025748342.1">
    <property type="nucleotide sequence ID" value="NZ_FOXR01000005.1"/>
</dbReference>
<dbReference type="SMART" id="SM00354">
    <property type="entry name" value="HTH_LACI"/>
    <property type="match status" value="1"/>
</dbReference>
<keyword evidence="3" id="KW-0238">DNA-binding</keyword>
<dbReference type="CDD" id="cd01392">
    <property type="entry name" value="HTH_LacI"/>
    <property type="match status" value="1"/>
</dbReference>
<dbReference type="Proteomes" id="UP000198577">
    <property type="component" value="Unassembled WGS sequence"/>
</dbReference>
<proteinExistence type="predicted"/>
<dbReference type="STRING" id="937334.SAMN05444406_10512"/>
<dbReference type="PANTHER" id="PTHR30146:SF148">
    <property type="entry name" value="HTH-TYPE TRANSCRIPTIONAL REPRESSOR PURR-RELATED"/>
    <property type="match status" value="1"/>
</dbReference>
<evidence type="ECO:0000313" key="7">
    <source>
        <dbReference type="Proteomes" id="UP000198577"/>
    </source>
</evidence>
<dbReference type="Gene3D" id="1.10.260.40">
    <property type="entry name" value="lambda repressor-like DNA-binding domains"/>
    <property type="match status" value="1"/>
</dbReference>
<dbReference type="InterPro" id="IPR000843">
    <property type="entry name" value="HTH_LacI"/>
</dbReference>
<dbReference type="EMBL" id="FOXR01000005">
    <property type="protein sequence ID" value="SFP85211.1"/>
    <property type="molecule type" value="Genomic_DNA"/>
</dbReference>
<dbReference type="Pfam" id="PF13377">
    <property type="entry name" value="Peripla_BP_3"/>
    <property type="match status" value="1"/>
</dbReference>
<evidence type="ECO:0000259" key="5">
    <source>
        <dbReference type="PROSITE" id="PS50932"/>
    </source>
</evidence>
<keyword evidence="2" id="KW-0805">Transcription regulation</keyword>
<feature type="domain" description="HTH lacI-type" evidence="5">
    <location>
        <begin position="2"/>
        <end position="56"/>
    </location>
</feature>
<dbReference type="CDD" id="cd06267">
    <property type="entry name" value="PBP1_LacI_sugar_binding-like"/>
    <property type="match status" value="1"/>
</dbReference>
<dbReference type="AlphaFoldDB" id="A0A1I5TQP2"/>
<evidence type="ECO:0000256" key="4">
    <source>
        <dbReference type="ARBA" id="ARBA00023163"/>
    </source>
</evidence>